<dbReference type="EMBL" id="CM042881">
    <property type="protein sequence ID" value="KAI4386685.1"/>
    <property type="molecule type" value="Genomic_DNA"/>
</dbReference>
<name>A0ACB9S5P4_9MYRT</name>
<keyword evidence="2" id="KW-1185">Reference proteome</keyword>
<evidence type="ECO:0000313" key="1">
    <source>
        <dbReference type="EMBL" id="KAI4386685.1"/>
    </source>
</evidence>
<reference evidence="2" key="1">
    <citation type="journal article" date="2023" name="Front. Plant Sci.">
        <title>Chromosomal-level genome assembly of Melastoma candidum provides insights into trichome evolution.</title>
        <authorList>
            <person name="Zhong Y."/>
            <person name="Wu W."/>
            <person name="Sun C."/>
            <person name="Zou P."/>
            <person name="Liu Y."/>
            <person name="Dai S."/>
            <person name="Zhou R."/>
        </authorList>
    </citation>
    <scope>NUCLEOTIDE SEQUENCE [LARGE SCALE GENOMIC DNA]</scope>
</reference>
<organism evidence="1 2">
    <name type="scientific">Melastoma candidum</name>
    <dbReference type="NCBI Taxonomy" id="119954"/>
    <lineage>
        <taxon>Eukaryota</taxon>
        <taxon>Viridiplantae</taxon>
        <taxon>Streptophyta</taxon>
        <taxon>Embryophyta</taxon>
        <taxon>Tracheophyta</taxon>
        <taxon>Spermatophyta</taxon>
        <taxon>Magnoliopsida</taxon>
        <taxon>eudicotyledons</taxon>
        <taxon>Gunneridae</taxon>
        <taxon>Pentapetalae</taxon>
        <taxon>rosids</taxon>
        <taxon>malvids</taxon>
        <taxon>Myrtales</taxon>
        <taxon>Melastomataceae</taxon>
        <taxon>Melastomatoideae</taxon>
        <taxon>Melastomateae</taxon>
        <taxon>Melastoma</taxon>
    </lineage>
</organism>
<proteinExistence type="predicted"/>
<protein>
    <submittedName>
        <fullName evidence="1">Uncharacterized protein</fullName>
    </submittedName>
</protein>
<comment type="caution">
    <text evidence="1">The sequence shown here is derived from an EMBL/GenBank/DDBJ whole genome shotgun (WGS) entry which is preliminary data.</text>
</comment>
<evidence type="ECO:0000313" key="2">
    <source>
        <dbReference type="Proteomes" id="UP001057402"/>
    </source>
</evidence>
<sequence length="272" mass="30721">MQARSEAACSDQAFAVRFLLKSCQGAGCLRRHLLLAMATNIAMMDSAYFVGRSEILSWINSALLLNLSKVEDACSGAVHCQLMVAVHPGLVPMHKVNFDSKSEFEMIQNYKVLQDAFNKLKLKKHIEVSKLVKGRPLDNLEFMQWMKHLEKERDFYFVKLRDIEIFCQSPGVEDLTVIKAIQKILYAANDDDTSVVVLAQEMVFLRQKVADLLSSIVEVSEERPIPESHKRKSVTNLELDALANTTSSPRQRVCDASLLRPLQRVIPGIFLI</sequence>
<accession>A0ACB9S5P4</accession>
<dbReference type="Proteomes" id="UP001057402">
    <property type="component" value="Chromosome 2"/>
</dbReference>
<gene>
    <name evidence="1" type="ORF">MLD38_004596</name>
</gene>